<dbReference type="CDD" id="cd08948">
    <property type="entry name" value="5beta-POR_like_SDR_a"/>
    <property type="match status" value="1"/>
</dbReference>
<reference evidence="2 3" key="1">
    <citation type="submission" date="2017-02" db="EMBL/GenBank/DDBJ databases">
        <title>Genomes of Trichoderma spp. with biocontrol activity.</title>
        <authorList>
            <person name="Gardiner D."/>
            <person name="Kazan K."/>
            <person name="Vos C."/>
            <person name="Harvey P."/>
        </authorList>
    </citation>
    <scope>NUCLEOTIDE SEQUENCE [LARGE SCALE GENOMIC DNA]</scope>
    <source>
        <strain evidence="2 3">A5MH</strain>
    </source>
</reference>
<dbReference type="OrthoDB" id="1731983at2759"/>
<feature type="domain" description="PRISE-like Rossmann-fold" evidence="1">
    <location>
        <begin position="11"/>
        <end position="391"/>
    </location>
</feature>
<dbReference type="InterPro" id="IPR055222">
    <property type="entry name" value="PRISE-like_Rossmann-fold"/>
</dbReference>
<dbReference type="SUPFAM" id="SSF51735">
    <property type="entry name" value="NAD(P)-binding Rossmann-fold domains"/>
    <property type="match status" value="1"/>
</dbReference>
<dbReference type="PANTHER" id="PTHR32487">
    <property type="entry name" value="3-OXO-DELTA(4,5)-STEROID 5-BETA-REDUCTASE"/>
    <property type="match status" value="1"/>
</dbReference>
<dbReference type="InterPro" id="IPR036291">
    <property type="entry name" value="NAD(P)-bd_dom_sf"/>
</dbReference>
<dbReference type="Gene3D" id="3.40.50.720">
    <property type="entry name" value="NAD(P)-binding Rossmann-like Domain"/>
    <property type="match status" value="1"/>
</dbReference>
<protein>
    <recommendedName>
        <fullName evidence="1">PRISE-like Rossmann-fold domain-containing protein</fullName>
    </recommendedName>
</protein>
<comment type="caution">
    <text evidence="2">The sequence shown here is derived from an EMBL/GenBank/DDBJ whole genome shotgun (WGS) entry which is preliminary data.</text>
</comment>
<dbReference type="EMBL" id="MTYH01000036">
    <property type="protein sequence ID" value="PNP44148.1"/>
    <property type="molecule type" value="Genomic_DNA"/>
</dbReference>
<name>A0A2K0TF51_9HYPO</name>
<dbReference type="Proteomes" id="UP000236546">
    <property type="component" value="Unassembled WGS sequence"/>
</dbReference>
<accession>A0A2K0TF51</accession>
<evidence type="ECO:0000313" key="2">
    <source>
        <dbReference type="EMBL" id="PNP44148.1"/>
    </source>
</evidence>
<proteinExistence type="predicted"/>
<gene>
    <name evidence="2" type="ORF">TGAMA5MH_04435</name>
</gene>
<dbReference type="PANTHER" id="PTHR32487:SF8">
    <property type="entry name" value="NAD-DEPENDENT EPIMERASE_DEHYDRATASE DOMAIN-CONTAINING PROTEIN"/>
    <property type="match status" value="1"/>
</dbReference>
<evidence type="ECO:0000259" key="1">
    <source>
        <dbReference type="Pfam" id="PF22917"/>
    </source>
</evidence>
<sequence>MAAAKANELQALVFGASGITGWALTNEALSYPTATTFKRVVGLTNRPLSVEDAGLPQDPRLHLYPGLDLSKDSQSITEYLSTIDNIEETTHVYFASYVHRGWGTEDSEKRKKENVDFIANAVTAVENICPKLQFWTFPTGGKWYGLEFGDEVKLETPLKESAPRVPPPHGDHIFYYPQIDTLSKLSEGKNWNFADIRPDAVIGFVPNNNAMNLSKPLGLYLSLWKSLSPSVEVPFPGSEEAWTHLHSDVSSSQLAKFHIYVSLHPEKTAGKAFNIADVDAGTTWKDTWPGIAAWFGLKGVGPAAKGELSGYPWVESQKEKWDTWTKENGLRPKVIEEATWEFMTVVTGVYSERDRNFDITEARRIGFTEKPDHIKSYHNVFDKLRAEKHLP</sequence>
<evidence type="ECO:0000313" key="3">
    <source>
        <dbReference type="Proteomes" id="UP000236546"/>
    </source>
</evidence>
<organism evidence="2 3">
    <name type="scientific">Trichoderma gamsii</name>
    <dbReference type="NCBI Taxonomy" id="398673"/>
    <lineage>
        <taxon>Eukaryota</taxon>
        <taxon>Fungi</taxon>
        <taxon>Dikarya</taxon>
        <taxon>Ascomycota</taxon>
        <taxon>Pezizomycotina</taxon>
        <taxon>Sordariomycetes</taxon>
        <taxon>Hypocreomycetidae</taxon>
        <taxon>Hypocreales</taxon>
        <taxon>Hypocreaceae</taxon>
        <taxon>Trichoderma</taxon>
    </lineage>
</organism>
<dbReference type="Pfam" id="PF22917">
    <property type="entry name" value="PRISE"/>
    <property type="match status" value="1"/>
</dbReference>
<dbReference type="AlphaFoldDB" id="A0A2K0TF51"/>